<feature type="compositionally biased region" description="Pro residues" evidence="5">
    <location>
        <begin position="288"/>
        <end position="332"/>
    </location>
</feature>
<accession>A0ABT1KEK8</accession>
<gene>
    <name evidence="8" type="ORF">HD595_008527</name>
</gene>
<evidence type="ECO:0000256" key="4">
    <source>
        <dbReference type="ARBA" id="ARBA00022840"/>
    </source>
</evidence>
<dbReference type="PANTHER" id="PTHR43289">
    <property type="entry name" value="MITOGEN-ACTIVATED PROTEIN KINASE KINASE KINASE 20-RELATED"/>
    <property type="match status" value="1"/>
</dbReference>
<evidence type="ECO:0000313" key="8">
    <source>
        <dbReference type="EMBL" id="MCP2352405.1"/>
    </source>
</evidence>
<feature type="compositionally biased region" description="Pro residues" evidence="5">
    <location>
        <begin position="368"/>
        <end position="379"/>
    </location>
</feature>
<feature type="compositionally biased region" description="Pro residues" evidence="5">
    <location>
        <begin position="394"/>
        <end position="403"/>
    </location>
</feature>
<evidence type="ECO:0000256" key="2">
    <source>
        <dbReference type="ARBA" id="ARBA00022741"/>
    </source>
</evidence>
<dbReference type="Gene3D" id="3.30.200.20">
    <property type="entry name" value="Phosphorylase Kinase, domain 1"/>
    <property type="match status" value="1"/>
</dbReference>
<protein>
    <submittedName>
        <fullName evidence="8">Serine/threonine protein kinase</fullName>
    </submittedName>
</protein>
<keyword evidence="9" id="KW-1185">Reference proteome</keyword>
<feature type="region of interest" description="Disordered" evidence="5">
    <location>
        <begin position="286"/>
        <end position="552"/>
    </location>
</feature>
<feature type="compositionally biased region" description="Pro residues" evidence="5">
    <location>
        <begin position="519"/>
        <end position="539"/>
    </location>
</feature>
<keyword evidence="6" id="KW-0812">Transmembrane</keyword>
<evidence type="ECO:0000313" key="9">
    <source>
        <dbReference type="Proteomes" id="UP001320766"/>
    </source>
</evidence>
<dbReference type="Pfam" id="PF00069">
    <property type="entry name" value="Pkinase"/>
    <property type="match status" value="1"/>
</dbReference>
<keyword evidence="6" id="KW-1133">Transmembrane helix</keyword>
<evidence type="ECO:0000259" key="7">
    <source>
        <dbReference type="PROSITE" id="PS50011"/>
    </source>
</evidence>
<dbReference type="PROSITE" id="PS50011">
    <property type="entry name" value="PROTEIN_KINASE_DOM"/>
    <property type="match status" value="1"/>
</dbReference>
<feature type="transmembrane region" description="Helical" evidence="6">
    <location>
        <begin position="560"/>
        <end position="583"/>
    </location>
</feature>
<evidence type="ECO:0000256" key="3">
    <source>
        <dbReference type="ARBA" id="ARBA00022777"/>
    </source>
</evidence>
<feature type="compositionally biased region" description="Low complexity" evidence="5">
    <location>
        <begin position="380"/>
        <end position="393"/>
    </location>
</feature>
<feature type="compositionally biased region" description="Low complexity" evidence="5">
    <location>
        <begin position="436"/>
        <end position="448"/>
    </location>
</feature>
<sequence length="910" mass="93828">MPSISKLSPGDPPALGGYEIKGRLGEGGQGVVYLGEDGEGGRVAVKWLRPHLAGDAVAAERFAREAAAARRVAPFCTAKLLATGVHDERPYIVSEYVDGPSLQEAVAQEGPRSDAALHRLAIGTVTALAAIHQAGIVHRDLSPGNVLLGAEGPRVIDFGIARALDATSTITSMPVGTPAFMAPEQILAQPVGPAADMFAWGSIILFAASGTGPFAASSVPTIIQRVLYTEPDLTPLAEPLRELVAACLAKDPARRPTAEQVIMRLLQNPSSAEPPELKQAAAVVNAAPPAPPLPTPSASPLPAPQTSPLPSPPPSPAHPNPSPQASSPPAPQGRPTSQPSSQPSPHPHPSPQASSAAGQQGRPTSQPSSPPSPQGPPSPQASSAPGQQGRPTPQSSPTPPGPQVSPHSGPQTPPVGPQAAPHSGPQVAHPGPPGSSRPGPQGSPHSGPQVPPAPRSQGPQGSPYAPPPSQGRAPQSPYTPPSGPGAAHGVPSAGASGTHASYGPPHGSGPRGPQSSPHNTPPGPPGHGSPGGPHGPYPHAPLAASAPPYAPRPQRPRRGMIVAGVAAAVAVVATIAVVAVAVVRMRDEPGPTPTLAQTATATASPSVPPVPTTGLGQVTLPGTTATLTESPADRVRLTTYMLRDPKTQNWVYYARDSLTGNFMKYPEAWEAVLSPDGRYLASRGKQFVGGYDTVDITDKVTGEKFSILTSRQPLSAYVQTWSRDGNRLLLNVGNASGTEWQSTGFAIVDVATRQASIATLREGALRGIRYGFDERDTGVVALSNVAKQQALRFFAADGTRVRRVPNVGAAIADSLFSPTGQKFVTNCPGLVSGDNCVYDTASGAELTRFESPCSGLATWYDDLHLVCWTNPGGGRYEIHVIDFRGTSVRTLLTVPTGGENMDVVFSHPRR</sequence>
<dbReference type="InterPro" id="IPR000719">
    <property type="entry name" value="Prot_kinase_dom"/>
</dbReference>
<keyword evidence="8" id="KW-0723">Serine/threonine-protein kinase</keyword>
<dbReference type="EMBL" id="JAMZEC010000001">
    <property type="protein sequence ID" value="MCP2352405.1"/>
    <property type="molecule type" value="Genomic_DNA"/>
</dbReference>
<dbReference type="RefSeq" id="WP_253779756.1">
    <property type="nucleotide sequence ID" value="NZ_BAAAVE010000034.1"/>
</dbReference>
<dbReference type="PANTHER" id="PTHR43289:SF34">
    <property type="entry name" value="SERINE_THREONINE-PROTEIN KINASE YBDM-RELATED"/>
    <property type="match status" value="1"/>
</dbReference>
<dbReference type="InterPro" id="IPR011009">
    <property type="entry name" value="Kinase-like_dom_sf"/>
</dbReference>
<keyword evidence="1" id="KW-0808">Transferase</keyword>
<feature type="compositionally biased region" description="Low complexity" evidence="5">
    <location>
        <begin position="351"/>
        <end position="367"/>
    </location>
</feature>
<dbReference type="Proteomes" id="UP001320766">
    <property type="component" value="Unassembled WGS sequence"/>
</dbReference>
<dbReference type="PROSITE" id="PS00109">
    <property type="entry name" value="PROTEIN_KINASE_TYR"/>
    <property type="match status" value="1"/>
</dbReference>
<dbReference type="CDD" id="cd14014">
    <property type="entry name" value="STKc_PknB_like"/>
    <property type="match status" value="1"/>
</dbReference>
<comment type="caution">
    <text evidence="8">The sequence shown here is derived from an EMBL/GenBank/DDBJ whole genome shotgun (WGS) entry which is preliminary data.</text>
</comment>
<dbReference type="InterPro" id="IPR008266">
    <property type="entry name" value="Tyr_kinase_AS"/>
</dbReference>
<evidence type="ECO:0000256" key="6">
    <source>
        <dbReference type="SAM" id="Phobius"/>
    </source>
</evidence>
<proteinExistence type="predicted"/>
<keyword evidence="6" id="KW-0472">Membrane</keyword>
<organism evidence="8 9">
    <name type="scientific">Nonomuraea roseoviolacea subsp. carminata</name>
    <dbReference type="NCBI Taxonomy" id="160689"/>
    <lineage>
        <taxon>Bacteria</taxon>
        <taxon>Bacillati</taxon>
        <taxon>Actinomycetota</taxon>
        <taxon>Actinomycetes</taxon>
        <taxon>Streptosporangiales</taxon>
        <taxon>Streptosporangiaceae</taxon>
        <taxon>Nonomuraea</taxon>
    </lineage>
</organism>
<feature type="domain" description="Protein kinase" evidence="7">
    <location>
        <begin position="18"/>
        <end position="266"/>
    </location>
</feature>
<reference evidence="8 9" key="1">
    <citation type="submission" date="2022-06" db="EMBL/GenBank/DDBJ databases">
        <title>Sequencing the genomes of 1000 actinobacteria strains.</title>
        <authorList>
            <person name="Klenk H.-P."/>
        </authorList>
    </citation>
    <scope>NUCLEOTIDE SEQUENCE [LARGE SCALE GENOMIC DNA]</scope>
    <source>
        <strain evidence="8 9">DSM 44170</strain>
    </source>
</reference>
<evidence type="ECO:0000256" key="5">
    <source>
        <dbReference type="SAM" id="MobiDB-lite"/>
    </source>
</evidence>
<dbReference type="SUPFAM" id="SSF56112">
    <property type="entry name" value="Protein kinase-like (PK-like)"/>
    <property type="match status" value="1"/>
</dbReference>
<dbReference type="GO" id="GO:0004674">
    <property type="term" value="F:protein serine/threonine kinase activity"/>
    <property type="evidence" value="ECO:0007669"/>
    <property type="project" value="UniProtKB-KW"/>
</dbReference>
<dbReference type="Gene3D" id="1.10.510.10">
    <property type="entry name" value="Transferase(Phosphotransferase) domain 1"/>
    <property type="match status" value="1"/>
</dbReference>
<keyword evidence="2" id="KW-0547">Nucleotide-binding</keyword>
<dbReference type="SUPFAM" id="SSF82171">
    <property type="entry name" value="DPP6 N-terminal domain-like"/>
    <property type="match status" value="1"/>
</dbReference>
<evidence type="ECO:0000256" key="1">
    <source>
        <dbReference type="ARBA" id="ARBA00022679"/>
    </source>
</evidence>
<keyword evidence="3 8" id="KW-0418">Kinase</keyword>
<keyword evidence="4" id="KW-0067">ATP-binding</keyword>
<name>A0ABT1KEK8_9ACTN</name>